<evidence type="ECO:0000256" key="1">
    <source>
        <dbReference type="ARBA" id="ARBA00022448"/>
    </source>
</evidence>
<evidence type="ECO:0000256" key="3">
    <source>
        <dbReference type="ARBA" id="ARBA00022857"/>
    </source>
</evidence>
<comment type="caution">
    <text evidence="10">The sequence shown here is derived from an EMBL/GenBank/DDBJ whole genome shotgun (WGS) entry which is preliminary data.</text>
</comment>
<dbReference type="InterPro" id="IPR020905">
    <property type="entry name" value="NdhO"/>
</dbReference>
<dbReference type="AlphaFoldDB" id="A0A0G8AW45"/>
<dbReference type="GO" id="GO:0005886">
    <property type="term" value="C:plasma membrane"/>
    <property type="evidence" value="ECO:0007669"/>
    <property type="project" value="InterPro"/>
</dbReference>
<evidence type="ECO:0000256" key="4">
    <source>
        <dbReference type="ARBA" id="ARBA00022957"/>
    </source>
</evidence>
<keyword evidence="7" id="KW-0472">Membrane</keyword>
<dbReference type="GO" id="GO:0016655">
    <property type="term" value="F:oxidoreductase activity, acting on NAD(P)H, quinone or similar compound as acceptor"/>
    <property type="evidence" value="ECO:0007669"/>
    <property type="project" value="InterPro"/>
</dbReference>
<keyword evidence="3" id="KW-0521">NADP</keyword>
<protein>
    <recommendedName>
        <fullName evidence="9">NDH-1 subunit O</fullName>
    </recommendedName>
    <alternativeName>
        <fullName evidence="8">NDH-O</fullName>
    </alternativeName>
</protein>
<evidence type="ECO:0000313" key="11">
    <source>
        <dbReference type="Proteomes" id="UP000035037"/>
    </source>
</evidence>
<keyword evidence="5" id="KW-1278">Translocase</keyword>
<evidence type="ECO:0000256" key="5">
    <source>
        <dbReference type="ARBA" id="ARBA00022967"/>
    </source>
</evidence>
<evidence type="ECO:0000256" key="7">
    <source>
        <dbReference type="ARBA" id="ARBA00023136"/>
    </source>
</evidence>
<keyword evidence="2" id="KW-0874">Quinone</keyword>
<dbReference type="EMBL" id="JYFQ01000084">
    <property type="protein sequence ID" value="KKZ13569.1"/>
    <property type="molecule type" value="Genomic_DNA"/>
</dbReference>
<reference evidence="10 11" key="1">
    <citation type="submission" date="2015-02" db="EMBL/GenBank/DDBJ databases">
        <authorList>
            <person name="Slaby B."/>
            <person name="Hentschel U."/>
        </authorList>
    </citation>
    <scope>NUCLEOTIDE SEQUENCE [LARGE SCALE GENOMIC DNA]</scope>
    <source>
        <strain evidence="10">15L</strain>
    </source>
</reference>
<keyword evidence="4" id="KW-0618">Plastoquinone</keyword>
<evidence type="ECO:0000256" key="6">
    <source>
        <dbReference type="ARBA" id="ARBA00023027"/>
    </source>
</evidence>
<dbReference type="PATRIC" id="fig|1608419.3.peg.2359"/>
<dbReference type="STRING" id="431041.FLM9_1374"/>
<evidence type="ECO:0000256" key="9">
    <source>
        <dbReference type="ARBA" id="ARBA00032792"/>
    </source>
</evidence>
<organism evidence="10 11">
    <name type="scientific">Candidatus Synechococcus spongiarum 15L</name>
    <dbReference type="NCBI Taxonomy" id="1608419"/>
    <lineage>
        <taxon>Bacteria</taxon>
        <taxon>Bacillati</taxon>
        <taxon>Cyanobacteriota</taxon>
        <taxon>Cyanophyceae</taxon>
        <taxon>Synechococcales</taxon>
        <taxon>Synechococcaceae</taxon>
        <taxon>Synechococcus</taxon>
    </lineage>
</organism>
<dbReference type="GO" id="GO:0048038">
    <property type="term" value="F:quinone binding"/>
    <property type="evidence" value="ECO:0007669"/>
    <property type="project" value="UniProtKB-KW"/>
</dbReference>
<dbReference type="Proteomes" id="UP000035037">
    <property type="component" value="Unassembled WGS sequence"/>
</dbReference>
<dbReference type="Pfam" id="PF11910">
    <property type="entry name" value="NdhO"/>
    <property type="match status" value="1"/>
</dbReference>
<keyword evidence="6" id="KW-0520">NAD</keyword>
<gene>
    <name evidence="10" type="ORF">TQ37_04145</name>
</gene>
<sequence>MSPADSSPPVSKAQAPLKLKKGSLVKVDRHAYMADSSRAASDPEPPDYLFLGPGELLQVKADVALIRWRLPVPDVWLPVDVLRPDQAH</sequence>
<evidence type="ECO:0000256" key="2">
    <source>
        <dbReference type="ARBA" id="ARBA00022719"/>
    </source>
</evidence>
<keyword evidence="1" id="KW-0813">Transport</keyword>
<evidence type="ECO:0000256" key="8">
    <source>
        <dbReference type="ARBA" id="ARBA00031570"/>
    </source>
</evidence>
<reference evidence="10 11" key="2">
    <citation type="submission" date="2015-05" db="EMBL/GenBank/DDBJ databases">
        <title>Lifestyle Evolution in Cyanobacterial Symbionts of Sponges.</title>
        <authorList>
            <person name="Burgsdorf I."/>
            <person name="Slaby B.M."/>
            <person name="Handley K.M."/>
            <person name="Haber M."/>
            <person name="Blom J."/>
            <person name="Marshall C.W."/>
            <person name="Gilbert J.A."/>
            <person name="Hentschel U."/>
            <person name="Steindler L."/>
        </authorList>
    </citation>
    <scope>NUCLEOTIDE SEQUENCE [LARGE SCALE GENOMIC DNA]</scope>
    <source>
        <strain evidence="10">15L</strain>
    </source>
</reference>
<accession>A0A0G8AW45</accession>
<name>A0A0G8AW45_9SYNE</name>
<proteinExistence type="predicted"/>
<evidence type="ECO:0000313" key="10">
    <source>
        <dbReference type="EMBL" id="KKZ13569.1"/>
    </source>
</evidence>